<keyword evidence="1" id="KW-0812">Transmembrane</keyword>
<feature type="transmembrane region" description="Helical" evidence="1">
    <location>
        <begin position="12"/>
        <end position="36"/>
    </location>
</feature>
<gene>
    <name evidence="2" type="primary">spoVAB</name>
    <name evidence="2" type="ORF">PBLR_13155</name>
</gene>
<accession>A0A383RD21</accession>
<feature type="transmembrane region" description="Helical" evidence="1">
    <location>
        <begin position="84"/>
        <end position="108"/>
    </location>
</feature>
<name>A0A383RD21_PAEAL</name>
<reference evidence="3" key="1">
    <citation type="submission" date="2018-08" db="EMBL/GenBank/DDBJ databases">
        <authorList>
            <person name="Chevrot R."/>
        </authorList>
    </citation>
    <scope>NUCLEOTIDE SEQUENCE [LARGE SCALE GENOMIC DNA]</scope>
</reference>
<keyword evidence="1" id="KW-0472">Membrane</keyword>
<feature type="transmembrane region" description="Helical" evidence="1">
    <location>
        <begin position="120"/>
        <end position="138"/>
    </location>
</feature>
<dbReference type="AlphaFoldDB" id="A0A383RD21"/>
<dbReference type="InterPro" id="IPR020144">
    <property type="entry name" value="SpoVAB"/>
</dbReference>
<organism evidence="2 3">
    <name type="scientific">Paenibacillus alvei</name>
    <name type="common">Bacillus alvei</name>
    <dbReference type="NCBI Taxonomy" id="44250"/>
    <lineage>
        <taxon>Bacteria</taxon>
        <taxon>Bacillati</taxon>
        <taxon>Bacillota</taxon>
        <taxon>Bacilli</taxon>
        <taxon>Bacillales</taxon>
        <taxon>Paenibacillaceae</taxon>
        <taxon>Paenibacillus</taxon>
    </lineage>
</organism>
<evidence type="ECO:0000313" key="3">
    <source>
        <dbReference type="Proteomes" id="UP000304148"/>
    </source>
</evidence>
<dbReference type="Pfam" id="PF13782">
    <property type="entry name" value="SpoVAB"/>
    <property type="match status" value="1"/>
</dbReference>
<feature type="transmembrane region" description="Helical" evidence="1">
    <location>
        <begin position="57"/>
        <end position="78"/>
    </location>
</feature>
<proteinExistence type="predicted"/>
<evidence type="ECO:0000256" key="1">
    <source>
        <dbReference type="SAM" id="Phobius"/>
    </source>
</evidence>
<evidence type="ECO:0000313" key="2">
    <source>
        <dbReference type="EMBL" id="SYX84733.1"/>
    </source>
</evidence>
<protein>
    <submittedName>
        <fullName evidence="2">Stage V sporulation protein AB</fullName>
    </submittedName>
</protein>
<dbReference type="EMBL" id="LS992241">
    <property type="protein sequence ID" value="SYX84733.1"/>
    <property type="molecule type" value="Genomic_DNA"/>
</dbReference>
<sequence length="145" mass="15955">MTDTWLYGLAQLLASFAGVAGGITVGGAMVALFVVLDMLPRLAQLTRSFHCSYWFEYAIIAGTLFFTVTDLWSIRFFYAGWFSPFIGLLDGVFVGLLAAALTEVLNVFPILAKRLGMTHALPHLLTAMVIGKVLGSWIDCFKYPH</sequence>
<dbReference type="RefSeq" id="WP_138186573.1">
    <property type="nucleotide sequence ID" value="NZ_LS992241.1"/>
</dbReference>
<keyword evidence="1" id="KW-1133">Transmembrane helix</keyword>
<dbReference type="Proteomes" id="UP000304148">
    <property type="component" value="Chromosome"/>
</dbReference>